<name>A0AAP0DZM4_9MAGN</name>
<evidence type="ECO:0000313" key="2">
    <source>
        <dbReference type="EMBL" id="KAK9083906.1"/>
    </source>
</evidence>
<accession>A0AAP0DZM4</accession>
<feature type="compositionally biased region" description="Polar residues" evidence="1">
    <location>
        <begin position="13"/>
        <end position="23"/>
    </location>
</feature>
<comment type="caution">
    <text evidence="2">The sequence shown here is derived from an EMBL/GenBank/DDBJ whole genome shotgun (WGS) entry which is preliminary data.</text>
</comment>
<dbReference type="AlphaFoldDB" id="A0AAP0DZM4"/>
<evidence type="ECO:0000313" key="3">
    <source>
        <dbReference type="Proteomes" id="UP001419268"/>
    </source>
</evidence>
<gene>
    <name evidence="2" type="ORF">Scep_030377</name>
</gene>
<dbReference type="EMBL" id="JBBNAG010000013">
    <property type="protein sequence ID" value="KAK9083906.1"/>
    <property type="molecule type" value="Genomic_DNA"/>
</dbReference>
<proteinExistence type="predicted"/>
<keyword evidence="3" id="KW-1185">Reference proteome</keyword>
<sequence length="152" mass="16694">MRRPREVARLWGMTTSDGASVSNRGHRRGGAVSRSSDSASEQRAARSVTSARARRDGATAFGKGVEQRRDGALTDRLIPDETQQQWTTRHDFDEALLRDGLLVKKTRCGSTIRSALTLRDWLGGPRGLRPGGVQFVGNWGRHIFVLGPEAPT</sequence>
<dbReference type="Proteomes" id="UP001419268">
    <property type="component" value="Unassembled WGS sequence"/>
</dbReference>
<protein>
    <submittedName>
        <fullName evidence="2">Uncharacterized protein</fullName>
    </submittedName>
</protein>
<feature type="region of interest" description="Disordered" evidence="1">
    <location>
        <begin position="1"/>
        <end position="67"/>
    </location>
</feature>
<organism evidence="2 3">
    <name type="scientific">Stephania cephalantha</name>
    <dbReference type="NCBI Taxonomy" id="152367"/>
    <lineage>
        <taxon>Eukaryota</taxon>
        <taxon>Viridiplantae</taxon>
        <taxon>Streptophyta</taxon>
        <taxon>Embryophyta</taxon>
        <taxon>Tracheophyta</taxon>
        <taxon>Spermatophyta</taxon>
        <taxon>Magnoliopsida</taxon>
        <taxon>Ranunculales</taxon>
        <taxon>Menispermaceae</taxon>
        <taxon>Menispermoideae</taxon>
        <taxon>Cissampelideae</taxon>
        <taxon>Stephania</taxon>
    </lineage>
</organism>
<reference evidence="2 3" key="1">
    <citation type="submission" date="2024-01" db="EMBL/GenBank/DDBJ databases">
        <title>Genome assemblies of Stephania.</title>
        <authorList>
            <person name="Yang L."/>
        </authorList>
    </citation>
    <scope>NUCLEOTIDE SEQUENCE [LARGE SCALE GENOMIC DNA]</scope>
    <source>
        <strain evidence="2">JXDWG</strain>
        <tissue evidence="2">Leaf</tissue>
    </source>
</reference>
<evidence type="ECO:0000256" key="1">
    <source>
        <dbReference type="SAM" id="MobiDB-lite"/>
    </source>
</evidence>